<keyword evidence="2" id="KW-0945">Host-virus interaction</keyword>
<gene>
    <name evidence="12" type="primary">LOC111018176</name>
</gene>
<evidence type="ECO:0000256" key="8">
    <source>
        <dbReference type="ARBA" id="ARBA00038393"/>
    </source>
</evidence>
<keyword evidence="9" id="KW-0472">Membrane</keyword>
<dbReference type="Pfam" id="PF01657">
    <property type="entry name" value="Stress-antifung"/>
    <property type="match status" value="1"/>
</dbReference>
<name>A0A6J1D6V6_MOMCH</name>
<dbReference type="RefSeq" id="XP_022149840.1">
    <property type="nucleotide sequence ID" value="XM_022294148.1"/>
</dbReference>
<keyword evidence="9" id="KW-1133">Transmembrane helix</keyword>
<accession>A0A6J1D6V6</accession>
<dbReference type="InterPro" id="IPR038408">
    <property type="entry name" value="GNK2_sf"/>
</dbReference>
<dbReference type="GO" id="GO:0046739">
    <property type="term" value="P:transport of virus in multicellular host"/>
    <property type="evidence" value="ECO:0007669"/>
    <property type="project" value="TreeGrafter"/>
</dbReference>
<evidence type="ECO:0000313" key="12">
    <source>
        <dbReference type="RefSeq" id="XP_022149840.1"/>
    </source>
</evidence>
<comment type="similarity">
    <text evidence="8">Belongs to the cysteine-rich repeat secretory protein family. Plasmodesmata-located proteins (PDLD) subfamily.</text>
</comment>
<evidence type="ECO:0000256" key="7">
    <source>
        <dbReference type="ARBA" id="ARBA00024184"/>
    </source>
</evidence>
<dbReference type="GeneID" id="111018176"/>
<protein>
    <submittedName>
        <fullName evidence="12">Cysteine-rich repeat secretory protein 39-like</fullName>
    </submittedName>
</protein>
<keyword evidence="9" id="KW-0812">Transmembrane</keyword>
<organism evidence="11 12">
    <name type="scientific">Momordica charantia</name>
    <name type="common">Bitter gourd</name>
    <name type="synonym">Balsam pear</name>
    <dbReference type="NCBI Taxonomy" id="3673"/>
    <lineage>
        <taxon>Eukaryota</taxon>
        <taxon>Viridiplantae</taxon>
        <taxon>Streptophyta</taxon>
        <taxon>Embryophyta</taxon>
        <taxon>Tracheophyta</taxon>
        <taxon>Spermatophyta</taxon>
        <taxon>Magnoliopsida</taxon>
        <taxon>eudicotyledons</taxon>
        <taxon>Gunneridae</taxon>
        <taxon>Pentapetalae</taxon>
        <taxon>rosids</taxon>
        <taxon>fabids</taxon>
        <taxon>Cucurbitales</taxon>
        <taxon>Cucurbitaceae</taxon>
        <taxon>Momordiceae</taxon>
        <taxon>Momordica</taxon>
    </lineage>
</organism>
<evidence type="ECO:0000256" key="4">
    <source>
        <dbReference type="ARBA" id="ARBA00022737"/>
    </source>
</evidence>
<evidence type="ECO:0000256" key="6">
    <source>
        <dbReference type="ARBA" id="ARBA00023157"/>
    </source>
</evidence>
<dbReference type="PANTHER" id="PTHR32080:SF6">
    <property type="entry name" value="PLASMODESMATA-LOCATED PROTEIN 4"/>
    <property type="match status" value="1"/>
</dbReference>
<evidence type="ECO:0000259" key="10">
    <source>
        <dbReference type="PROSITE" id="PS51473"/>
    </source>
</evidence>
<evidence type="ECO:0000256" key="1">
    <source>
        <dbReference type="ARBA" id="ARBA00004251"/>
    </source>
</evidence>
<sequence length="201" mass="21387">MEEEIAISKSPLSCSSSYSCCPSKNKNYRTKLLALCCAVVIMWVPQCHGDGAEEIIRMKYELVGKACGKAGDYYAAALEAALAAVEEAVATGSSRNGFYEAGNAAVRAAARCHGDLWGCDCEECVAGAVELVREECRRKPAGEVYLDACSVTYSTYSEGDKNGSRHGKLIAIVLGGAASLGLGFIIFIGFFKSCGQKDDDY</sequence>
<evidence type="ECO:0000256" key="9">
    <source>
        <dbReference type="SAM" id="Phobius"/>
    </source>
</evidence>
<evidence type="ECO:0000313" key="11">
    <source>
        <dbReference type="Proteomes" id="UP000504603"/>
    </source>
</evidence>
<feature type="transmembrane region" description="Helical" evidence="9">
    <location>
        <begin position="169"/>
        <end position="191"/>
    </location>
</feature>
<keyword evidence="5" id="KW-0965">Cell junction</keyword>
<dbReference type="Gene3D" id="3.30.430.20">
    <property type="entry name" value="Gnk2 domain, C-X8-C-X2-C motif"/>
    <property type="match status" value="1"/>
</dbReference>
<dbReference type="OrthoDB" id="1715309at2759"/>
<dbReference type="InterPro" id="IPR051378">
    <property type="entry name" value="Cell2Cell_Antifungal"/>
</dbReference>
<keyword evidence="11" id="KW-1185">Reference proteome</keyword>
<reference evidence="12" key="1">
    <citation type="submission" date="2025-08" db="UniProtKB">
        <authorList>
            <consortium name="RefSeq"/>
        </authorList>
    </citation>
    <scope>IDENTIFICATION</scope>
    <source>
        <strain evidence="12">OHB3-1</strain>
    </source>
</reference>
<keyword evidence="3" id="KW-0732">Signal</keyword>
<feature type="domain" description="Gnk2-homologous" evidence="10">
    <location>
        <begin position="56"/>
        <end position="158"/>
    </location>
</feature>
<dbReference type="GO" id="GO:0010497">
    <property type="term" value="P:plasmodesmata-mediated intercellular transport"/>
    <property type="evidence" value="ECO:0007669"/>
    <property type="project" value="TreeGrafter"/>
</dbReference>
<dbReference type="Proteomes" id="UP000504603">
    <property type="component" value="Unplaced"/>
</dbReference>
<comment type="subcellular location">
    <subcellularLocation>
        <location evidence="7">Cell junction</location>
        <location evidence="7">Plasmodesma</location>
    </subcellularLocation>
    <subcellularLocation>
        <location evidence="1">Cell membrane</location>
        <topology evidence="1">Single-pass type I membrane protein</topology>
    </subcellularLocation>
</comment>
<dbReference type="GO" id="GO:0005886">
    <property type="term" value="C:plasma membrane"/>
    <property type="evidence" value="ECO:0007669"/>
    <property type="project" value="UniProtKB-SubCell"/>
</dbReference>
<evidence type="ECO:0000256" key="2">
    <source>
        <dbReference type="ARBA" id="ARBA00022581"/>
    </source>
</evidence>
<keyword evidence="6" id="KW-1015">Disulfide bond</keyword>
<proteinExistence type="inferred from homology"/>
<dbReference type="InterPro" id="IPR002902">
    <property type="entry name" value="GNK2"/>
</dbReference>
<dbReference type="GO" id="GO:0009506">
    <property type="term" value="C:plasmodesma"/>
    <property type="evidence" value="ECO:0007669"/>
    <property type="project" value="UniProtKB-SubCell"/>
</dbReference>
<evidence type="ECO:0000256" key="5">
    <source>
        <dbReference type="ARBA" id="ARBA00022949"/>
    </source>
</evidence>
<dbReference type="CDD" id="cd23509">
    <property type="entry name" value="Gnk2-like"/>
    <property type="match status" value="1"/>
</dbReference>
<dbReference type="AlphaFoldDB" id="A0A6J1D6V6"/>
<keyword evidence="4" id="KW-0677">Repeat</keyword>
<dbReference type="PROSITE" id="PS51473">
    <property type="entry name" value="GNK2"/>
    <property type="match status" value="1"/>
</dbReference>
<dbReference type="PANTHER" id="PTHR32080">
    <property type="entry name" value="ANTIFUNGAL PROTEIN GINKBILOBIN-2-LIKE"/>
    <property type="match status" value="1"/>
</dbReference>
<dbReference type="KEGG" id="mcha:111018176"/>
<evidence type="ECO:0000256" key="3">
    <source>
        <dbReference type="ARBA" id="ARBA00022729"/>
    </source>
</evidence>